<dbReference type="OrthoDB" id="10047184at2759"/>
<dbReference type="InterPro" id="IPR030523">
    <property type="entry name" value="SH2B"/>
</dbReference>
<evidence type="ECO:0000313" key="8">
    <source>
        <dbReference type="EMBL" id="KAF0290265.1"/>
    </source>
</evidence>
<evidence type="ECO:0000259" key="7">
    <source>
        <dbReference type="PROSITE" id="PS50158"/>
    </source>
</evidence>
<sequence length="825" mass="91677">MSSVEYRTFCRDWRDYQRLTQDCNSATVTHIRLMCDAQLRQAIDTIHGDKWQSYSVDQALQEIGNITKHSSNPAVARKRFHALAQTPTEPIREFVVRCKQTAADCRFTCPSCNSDLTDWMLTDQITCGVQSEALQQELLLKHSSFSSFEALRSYCEAHESAYRDKHELSMASATSVAAAVAPVDTAEDIEQPDPDQAPELAARMSAHTRQKQGKSHQPAAPCSFCGRAAHTKGRQGCPAHDKFCTQCGKKGHFSTVCRSKTTLSSVRVEPNVVAGVGRGLPRLQLTVIHPGSRKSRVLSAIADTGAEVSVMGRSHLTQLGLSPKHLKKTPRRLQHAAGGGLQVLGTIRMRLCLQDRQITEDIFVVAGRYKLSPEWCRDLRRRELSMVTRGEKSKAAYDVGTKELSEMSVGDSVLCQDARTKAWDRRGVIVEKSPFRKYLVKMQGTGRVTIRTPVDAYGELHQFPWFHGTLARSDAAQLVLQERHRGHGTFLVRQSETRVGDYVLTFNYQGRPKHVRLTISEERQCRVQHLWFNSVFTMLEHFRLHPIPLESGGSSDVTLAEFVLVPRRAAQTSEVVAEPRAQSAPSVPDLTEHGLQSCNTRLPTYRPAGSLLDILATNRGDLVTRAGVTRCHYGGPHDITRLALRVTGIKRPTGTVSQRRCLARVDKTDFNQQLLNADWTPVYRSAGPELKWSAFVQTFKPLLDAVAPVRRVLVRPPGAPPASENTRHLLARRRTALSAGHRQEYKKLNRQSRAAIRADCRRHLQEQLTKGGPSSMWRVLRPTIGSNKSSSPISGITADALNDYYVSIAPDLAAAVPAPAGPVDV</sequence>
<dbReference type="Gene3D" id="2.40.70.10">
    <property type="entry name" value="Acid Proteases"/>
    <property type="match status" value="1"/>
</dbReference>
<dbReference type="Pfam" id="PF00017">
    <property type="entry name" value="SH2"/>
    <property type="match status" value="1"/>
</dbReference>
<keyword evidence="4" id="KW-0863">Zinc-finger</keyword>
<dbReference type="PRINTS" id="PR00401">
    <property type="entry name" value="SH2DOMAIN"/>
</dbReference>
<dbReference type="PROSITE" id="PS50158">
    <property type="entry name" value="ZF_CCHC"/>
    <property type="match status" value="1"/>
</dbReference>
<evidence type="ECO:0000259" key="6">
    <source>
        <dbReference type="PROSITE" id="PS50001"/>
    </source>
</evidence>
<dbReference type="GO" id="GO:0008270">
    <property type="term" value="F:zinc ion binding"/>
    <property type="evidence" value="ECO:0007669"/>
    <property type="project" value="UniProtKB-KW"/>
</dbReference>
<name>A0A6A4V946_AMPAM</name>
<gene>
    <name evidence="8" type="primary">Sh2b1_0</name>
    <name evidence="8" type="ORF">FJT64_011477</name>
</gene>
<evidence type="ECO:0000256" key="2">
    <source>
        <dbReference type="ARBA" id="ARBA00022553"/>
    </source>
</evidence>
<feature type="domain" description="SH2" evidence="6">
    <location>
        <begin position="465"/>
        <end position="563"/>
    </location>
</feature>
<dbReference type="GO" id="GO:0005068">
    <property type="term" value="F:transmembrane receptor protein tyrosine kinase adaptor activity"/>
    <property type="evidence" value="ECO:0007669"/>
    <property type="project" value="TreeGrafter"/>
</dbReference>
<accession>A0A6A4V946</accession>
<dbReference type="PROSITE" id="PS50001">
    <property type="entry name" value="SH2"/>
    <property type="match status" value="1"/>
</dbReference>
<dbReference type="GO" id="GO:0003676">
    <property type="term" value="F:nucleic acid binding"/>
    <property type="evidence" value="ECO:0007669"/>
    <property type="project" value="InterPro"/>
</dbReference>
<protein>
    <submittedName>
        <fullName evidence="8">SH2B adapter protein 1</fullName>
    </submittedName>
</protein>
<dbReference type="InterPro" id="IPR000980">
    <property type="entry name" value="SH2"/>
</dbReference>
<dbReference type="SUPFAM" id="SSF55550">
    <property type="entry name" value="SH2 domain"/>
    <property type="match status" value="1"/>
</dbReference>
<evidence type="ECO:0000256" key="5">
    <source>
        <dbReference type="PROSITE-ProRule" id="PRU00191"/>
    </source>
</evidence>
<keyword evidence="4" id="KW-0862">Zinc</keyword>
<comment type="caution">
    <text evidence="8">The sequence shown here is derived from an EMBL/GenBank/DDBJ whole genome shotgun (WGS) entry which is preliminary data.</text>
</comment>
<comment type="similarity">
    <text evidence="1">Belongs to the SH2B adapter family.</text>
</comment>
<dbReference type="InterPro" id="IPR021109">
    <property type="entry name" value="Peptidase_aspartic_dom_sf"/>
</dbReference>
<dbReference type="PANTHER" id="PTHR10872">
    <property type="entry name" value="SH2B ADAPTER PROTEIN"/>
    <property type="match status" value="1"/>
</dbReference>
<keyword evidence="3 5" id="KW-0727">SH2 domain</keyword>
<organism evidence="8 9">
    <name type="scientific">Amphibalanus amphitrite</name>
    <name type="common">Striped barnacle</name>
    <name type="synonym">Balanus amphitrite</name>
    <dbReference type="NCBI Taxonomy" id="1232801"/>
    <lineage>
        <taxon>Eukaryota</taxon>
        <taxon>Metazoa</taxon>
        <taxon>Ecdysozoa</taxon>
        <taxon>Arthropoda</taxon>
        <taxon>Crustacea</taxon>
        <taxon>Multicrustacea</taxon>
        <taxon>Cirripedia</taxon>
        <taxon>Thoracica</taxon>
        <taxon>Thoracicalcarea</taxon>
        <taxon>Balanomorpha</taxon>
        <taxon>Balanoidea</taxon>
        <taxon>Balanidae</taxon>
        <taxon>Amphibalaninae</taxon>
        <taxon>Amphibalanus</taxon>
    </lineage>
</organism>
<evidence type="ECO:0000256" key="4">
    <source>
        <dbReference type="PROSITE-ProRule" id="PRU00047"/>
    </source>
</evidence>
<dbReference type="SMART" id="SM00252">
    <property type="entry name" value="SH2"/>
    <property type="match status" value="1"/>
</dbReference>
<dbReference type="Proteomes" id="UP000440578">
    <property type="component" value="Unassembled WGS sequence"/>
</dbReference>
<dbReference type="PANTHER" id="PTHR10872:SF2">
    <property type="entry name" value="LNK, ISOFORM D"/>
    <property type="match status" value="1"/>
</dbReference>
<dbReference type="InterPro" id="IPR036860">
    <property type="entry name" value="SH2_dom_sf"/>
</dbReference>
<dbReference type="GO" id="GO:0005886">
    <property type="term" value="C:plasma membrane"/>
    <property type="evidence" value="ECO:0007669"/>
    <property type="project" value="TreeGrafter"/>
</dbReference>
<dbReference type="InterPro" id="IPR001878">
    <property type="entry name" value="Znf_CCHC"/>
</dbReference>
<dbReference type="FunFam" id="3.30.505.10:FF:000008">
    <property type="entry name" value="SH2B adapter protein 1 isoform 2"/>
    <property type="match status" value="1"/>
</dbReference>
<reference evidence="8 9" key="1">
    <citation type="submission" date="2019-07" db="EMBL/GenBank/DDBJ databases">
        <title>Draft genome assembly of a fouling barnacle, Amphibalanus amphitrite (Darwin, 1854): The first reference genome for Thecostraca.</title>
        <authorList>
            <person name="Kim W."/>
        </authorList>
    </citation>
    <scope>NUCLEOTIDE SEQUENCE [LARGE SCALE GENOMIC DNA]</scope>
    <source>
        <strain evidence="8">SNU_AA5</strain>
        <tissue evidence="8">Soma without cirri and trophi</tissue>
    </source>
</reference>
<evidence type="ECO:0000256" key="1">
    <source>
        <dbReference type="ARBA" id="ARBA00010220"/>
    </source>
</evidence>
<evidence type="ECO:0000256" key="3">
    <source>
        <dbReference type="ARBA" id="ARBA00022999"/>
    </source>
</evidence>
<dbReference type="GO" id="GO:0035556">
    <property type="term" value="P:intracellular signal transduction"/>
    <property type="evidence" value="ECO:0007669"/>
    <property type="project" value="TreeGrafter"/>
</dbReference>
<proteinExistence type="inferred from homology"/>
<dbReference type="Gene3D" id="3.30.505.10">
    <property type="entry name" value="SH2 domain"/>
    <property type="match status" value="1"/>
</dbReference>
<dbReference type="EMBL" id="VIIS01001967">
    <property type="protein sequence ID" value="KAF0290265.1"/>
    <property type="molecule type" value="Genomic_DNA"/>
</dbReference>
<keyword evidence="2" id="KW-0597">Phosphoprotein</keyword>
<evidence type="ECO:0000313" key="9">
    <source>
        <dbReference type="Proteomes" id="UP000440578"/>
    </source>
</evidence>
<dbReference type="AlphaFoldDB" id="A0A6A4V946"/>
<feature type="domain" description="CCHC-type" evidence="7">
    <location>
        <begin position="244"/>
        <end position="259"/>
    </location>
</feature>
<keyword evidence="4" id="KW-0479">Metal-binding</keyword>
<keyword evidence="9" id="KW-1185">Reference proteome</keyword>